<dbReference type="PANTHER" id="PTHR21704:SF18">
    <property type="entry name" value="NIPPED-B-LIKE PROTEIN"/>
    <property type="match status" value="1"/>
</dbReference>
<proteinExistence type="inferred from homology"/>
<organism evidence="9 10">
    <name type="scientific">Coccomyxa viridis</name>
    <dbReference type="NCBI Taxonomy" id="1274662"/>
    <lineage>
        <taxon>Eukaryota</taxon>
        <taxon>Viridiplantae</taxon>
        <taxon>Chlorophyta</taxon>
        <taxon>core chlorophytes</taxon>
        <taxon>Trebouxiophyceae</taxon>
        <taxon>Trebouxiophyceae incertae sedis</taxon>
        <taxon>Coccomyxaceae</taxon>
        <taxon>Coccomyxa</taxon>
    </lineage>
</organism>
<feature type="domain" description="Sister chromatid cohesion C-terminal" evidence="8">
    <location>
        <begin position="1232"/>
        <end position="1403"/>
    </location>
</feature>
<gene>
    <name evidence="9" type="primary">g2341</name>
    <name evidence="9" type="ORF">VP750_LOCUS2004</name>
</gene>
<name>A0ABP1FK51_9CHLO</name>
<feature type="region of interest" description="Disordered" evidence="7">
    <location>
        <begin position="1162"/>
        <end position="1193"/>
    </location>
</feature>
<evidence type="ECO:0000256" key="1">
    <source>
        <dbReference type="ARBA" id="ARBA00004123"/>
    </source>
</evidence>
<comment type="caution">
    <text evidence="9">The sequence shown here is derived from an EMBL/GenBank/DDBJ whole genome shotgun (WGS) entry which is preliminary data.</text>
</comment>
<dbReference type="Pfam" id="PF12830">
    <property type="entry name" value="Nipped-B_C"/>
    <property type="match status" value="1"/>
</dbReference>
<feature type="compositionally biased region" description="Basic residues" evidence="7">
    <location>
        <begin position="1645"/>
        <end position="1658"/>
    </location>
</feature>
<feature type="region of interest" description="Disordered" evidence="7">
    <location>
        <begin position="269"/>
        <end position="292"/>
    </location>
</feature>
<keyword evidence="10" id="KW-1185">Reference proteome</keyword>
<comment type="similarity">
    <text evidence="2 6">Belongs to the SCC2/Nipped-B family.</text>
</comment>
<evidence type="ECO:0000256" key="4">
    <source>
        <dbReference type="ARBA" id="ARBA00023242"/>
    </source>
</evidence>
<evidence type="ECO:0000313" key="9">
    <source>
        <dbReference type="EMBL" id="CAL5220345.1"/>
    </source>
</evidence>
<dbReference type="Gene3D" id="1.25.10.10">
    <property type="entry name" value="Leucine-rich Repeat Variant"/>
    <property type="match status" value="1"/>
</dbReference>
<feature type="region of interest" description="Disordered" evidence="7">
    <location>
        <begin position="109"/>
        <end position="142"/>
    </location>
</feature>
<dbReference type="Pfam" id="PF12765">
    <property type="entry name" value="Cohesin_HEAT"/>
    <property type="match status" value="1"/>
</dbReference>
<protein>
    <recommendedName>
        <fullName evidence="6">Sister chromatid cohesion protein</fullName>
    </recommendedName>
</protein>
<feature type="region of interest" description="Disordered" evidence="7">
    <location>
        <begin position="32"/>
        <end position="82"/>
    </location>
</feature>
<evidence type="ECO:0000259" key="8">
    <source>
        <dbReference type="Pfam" id="PF12830"/>
    </source>
</evidence>
<evidence type="ECO:0000256" key="7">
    <source>
        <dbReference type="SAM" id="MobiDB-lite"/>
    </source>
</evidence>
<accession>A0ABP1FK51</accession>
<reference evidence="9 10" key="1">
    <citation type="submission" date="2024-06" db="EMBL/GenBank/DDBJ databases">
        <authorList>
            <person name="Kraege A."/>
            <person name="Thomma B."/>
        </authorList>
    </citation>
    <scope>NUCLEOTIDE SEQUENCE [LARGE SCALE GENOMIC DNA]</scope>
</reference>
<dbReference type="CDD" id="cd23958">
    <property type="entry name" value="SCC2"/>
    <property type="match status" value="1"/>
</dbReference>
<feature type="compositionally biased region" description="Basic residues" evidence="7">
    <location>
        <begin position="283"/>
        <end position="292"/>
    </location>
</feature>
<evidence type="ECO:0000256" key="3">
    <source>
        <dbReference type="ARBA" id="ARBA00022737"/>
    </source>
</evidence>
<keyword evidence="4 6" id="KW-0539">Nucleus</keyword>
<evidence type="ECO:0000313" key="10">
    <source>
        <dbReference type="Proteomes" id="UP001497392"/>
    </source>
</evidence>
<dbReference type="InterPro" id="IPR033031">
    <property type="entry name" value="Scc2/Nipped-B"/>
</dbReference>
<dbReference type="InterPro" id="IPR024986">
    <property type="entry name" value="Nipped-B_C"/>
</dbReference>
<evidence type="ECO:0000256" key="5">
    <source>
        <dbReference type="ARBA" id="ARBA00023306"/>
    </source>
</evidence>
<dbReference type="InterPro" id="IPR026003">
    <property type="entry name" value="Cohesin_HEAT"/>
</dbReference>
<feature type="compositionally biased region" description="Acidic residues" evidence="7">
    <location>
        <begin position="1662"/>
        <end position="1678"/>
    </location>
</feature>
<sequence length="1695" mass="182277">MLAQLLVKERAAPPVALPTAIPLASPFAAAKVADSNVASKGAEDPSDQQASAKEPEQPDAVVAALPPIKRRRTSQLQKKQEEYIPVSPAEAAGDLSKLLEAFLERQVAEQAQRAGEEDAHMSASSDEDGEESGRGHASGRAGQPDLVHLRQLSAQLLRCRACSVIPLVPVEQLQRLLKALDAHLLRGRDKVLHRREQEDGADSADISAAVEASIAALYVLATPGLAKQAYPEDTIERTVEVLKFNLMSNVMAFHDPRLCQIHRPQLLAGPADAEESENEATPRKARSAAKSARKSAKQAGLSSIPAGVDALAGRLTVALELLAQLLGAVQLQPNVVLPLLRTVSQILTVQDLQMLQVKAIEVITEGFRHYPNQRSAILDDIMGLVLPNLPMGKRTQRDFLCGDASQLRIQMLSALILQFVQVSVQLPSTEMDTSEQKDCYAPVMHWADVFWNICLQRLAVSRAQRNDADVDMKQLLEQVTVDLLLVHNLPEWPAALPMLLRLVTALLGKAGMHSPDNAVRSVSVDLLGLIAAQLCYEAHVASAEAEAVADIVKEHGPATGSGREDTDVTRQLLLAYLADRRHGNTALSSAALEFMLCQAFAGEVVQLQKAGASAEEQAELLVSYRTQLSSLQRPAASPLTEEEALKLARAATQAALTGRGRLQIIRRIAEVTNAARQAPTMRAKAIKALSGVVKADTGLLALPEIQQSINGALKDEAASVRQAAVDLLGSHIGTRRDLALAYFETLVTASRDTSTSVRKAAVRILWEACIRVSDFPKASEACVAVLHRVADSEESIQDLVGKVFHGLWFASKREESGASTQSMPAVRAQQLADVAQAVYERGGPGIHVPLDSSHALVAVLKAALEREAKERSGKQWKAGRELAAALMEGFLLASEAKDQDTFPYLLALHALCLTDVALCMPPQDAAKYVRCLAPYLKVAPLTAGPRSADKDRRDAACLLCKLAIVDDVLQELGQTPKQLVDELENDLVKLINKHSFMGVVSAACKTLASLAARADSAAESLTASAQNYLAALRQSSTSHSAYCSRFLFILGHLLRYGIDTMEAAEQPDERAVTAEGCCSVFLSFFTSQEHANGALKTKEAALQALGCLGIARPKVLLSKEAQAVTAEALRRSSPALLKMRGLHNLNELLKVEEQRLTQAQSAAAEVPLVSSSRKKKGKKDAGTPLPTQNGEGDSLSINSGILLMNWEAVLELAMDAQRPEEYGSSDPGDPQNAAIRRHAIAVMDAVDRNGLVAPWTAVPHLLALTTDPNSEVSARAMRILRRMAEKKPEMLQDCLPAGLKQTAAFHERIRSNYHASSSASTAGASEDVLLGLGALYAQMVQPSRPLRTTFLAKLLQPFDSACNLNSPAAAAADLRLLVLCAHLAAGLPYRRADEPLTVVFHINLLVSRRGEDVLAALKASLADSLPKSKSPNPKTPQGTQHEGDVRRECTASLAICMLLLLKQHLKAAYSLTNERISSFNPGNVDARKNEERQGVNPAPADLQLLAGLRLDACDCTSLMVEQYKTFKQLMKADACDYEDGTALARKGSKRAAAAAEEAEDADEGTPGHVLGNGNPLDATPAAANGHGRFEHLGNGDSTAGAKSSRGRGSRGRSGQTARTKSMLGVDAQCTIQKQPGQWAGSRGGSTKRRAASTKRKKRASYEEDSEGSEEDEGVDEEVVLQRMRNAPRRRLEPML</sequence>
<feature type="region of interest" description="Disordered" evidence="7">
    <location>
        <begin position="1548"/>
        <end position="1695"/>
    </location>
</feature>
<keyword evidence="5 6" id="KW-0131">Cell cycle</keyword>
<dbReference type="SUPFAM" id="SSF48371">
    <property type="entry name" value="ARM repeat"/>
    <property type="match status" value="1"/>
</dbReference>
<evidence type="ECO:0000256" key="2">
    <source>
        <dbReference type="ARBA" id="ARBA00009252"/>
    </source>
</evidence>
<dbReference type="PANTHER" id="PTHR21704">
    <property type="entry name" value="NIPPED-B-LIKE PROTEIN DELANGIN SCC2-RELATED"/>
    <property type="match status" value="1"/>
</dbReference>
<evidence type="ECO:0000256" key="6">
    <source>
        <dbReference type="RuleBase" id="RU364107"/>
    </source>
</evidence>
<dbReference type="InterPro" id="IPR016024">
    <property type="entry name" value="ARM-type_fold"/>
</dbReference>
<keyword evidence="3 6" id="KW-0677">Repeat</keyword>
<feature type="region of interest" description="Disordered" evidence="7">
    <location>
        <begin position="1424"/>
        <end position="1445"/>
    </location>
</feature>
<dbReference type="InterPro" id="IPR011989">
    <property type="entry name" value="ARM-like"/>
</dbReference>
<dbReference type="Proteomes" id="UP001497392">
    <property type="component" value="Unassembled WGS sequence"/>
</dbReference>
<dbReference type="EMBL" id="CAXHTA020000003">
    <property type="protein sequence ID" value="CAL5220345.1"/>
    <property type="molecule type" value="Genomic_DNA"/>
</dbReference>
<comment type="subcellular location">
    <subcellularLocation>
        <location evidence="1 6">Nucleus</location>
    </subcellularLocation>
</comment>